<feature type="binding site" evidence="9">
    <location>
        <position position="361"/>
    </location>
    <ligand>
        <name>NAD(+)</name>
        <dbReference type="ChEBI" id="CHEBI:57540"/>
    </ligand>
</feature>
<dbReference type="PROSITE" id="PS00071">
    <property type="entry name" value="GAPDH"/>
    <property type="match status" value="1"/>
</dbReference>
<evidence type="ECO:0000256" key="5">
    <source>
        <dbReference type="ARBA" id="ARBA00023152"/>
    </source>
</evidence>
<feature type="domain" description="Glyceraldehyde 3-phosphate dehydrogenase NAD(P) binding" evidence="12">
    <location>
        <begin position="11"/>
        <end position="178"/>
    </location>
</feature>
<name>A0AAD9CZA3_PAPLA</name>
<dbReference type="FunFam" id="3.30.360.10:FF:000002">
    <property type="entry name" value="Glyceraldehyde-3-phosphate dehydrogenase"/>
    <property type="match status" value="1"/>
</dbReference>
<dbReference type="PANTHER" id="PTHR10836:SF134">
    <property type="entry name" value="GLYCERALDEHYDE-3-PHOSPHATE DEHYDROGENASE (PHOSPHORYLATING)"/>
    <property type="match status" value="1"/>
</dbReference>
<evidence type="ECO:0000256" key="3">
    <source>
        <dbReference type="ARBA" id="ARBA00007406"/>
    </source>
</evidence>
<feature type="binding site" evidence="8">
    <location>
        <begin position="237"/>
        <end position="238"/>
    </location>
    <ligand>
        <name>D-glyceraldehyde 3-phosphate</name>
        <dbReference type="ChEBI" id="CHEBI:59776"/>
    </ligand>
</feature>
<dbReference type="SMART" id="SM00846">
    <property type="entry name" value="Gp_dh_N"/>
    <property type="match status" value="1"/>
</dbReference>
<reference evidence="13" key="1">
    <citation type="submission" date="2023-02" db="EMBL/GenBank/DDBJ databases">
        <title>Identification and recombinant expression of a fungal hydrolase from Papiliotrema laurentii that hydrolyzes apple cutin and clears colloidal polyester polyurethane.</title>
        <authorList>
            <consortium name="DOE Joint Genome Institute"/>
            <person name="Roman V.A."/>
            <person name="Bojanowski C."/>
            <person name="Crable B.R."/>
            <person name="Wagner D.N."/>
            <person name="Hung C.S."/>
            <person name="Nadeau L.J."/>
            <person name="Schratz L."/>
            <person name="Haridas S."/>
            <person name="Pangilinan J."/>
            <person name="Lipzen A."/>
            <person name="Na H."/>
            <person name="Yan M."/>
            <person name="Ng V."/>
            <person name="Grigoriev I.V."/>
            <person name="Spatafora J.W."/>
            <person name="Barlow D."/>
            <person name="Biffinger J."/>
            <person name="Kelley-Loughnane N."/>
            <person name="Varaljay V.A."/>
            <person name="Crookes-Goodson W.J."/>
        </authorList>
    </citation>
    <scope>NUCLEOTIDE SEQUENCE</scope>
    <source>
        <strain evidence="13">5307AH</strain>
    </source>
</reference>
<dbReference type="GO" id="GO:0004365">
    <property type="term" value="F:glyceraldehyde-3-phosphate dehydrogenase (NAD+) (phosphorylating) activity"/>
    <property type="evidence" value="ECO:0007669"/>
    <property type="project" value="TreeGrafter"/>
</dbReference>
<keyword evidence="5" id="KW-0324">Glycolysis</keyword>
<feature type="binding site" evidence="8">
    <location>
        <begin position="177"/>
        <end position="179"/>
    </location>
    <ligand>
        <name>D-glyceraldehyde 3-phosphate</name>
        <dbReference type="ChEBI" id="CHEBI:59776"/>
    </ligand>
</feature>
<feature type="binding site" evidence="9">
    <location>
        <position position="147"/>
    </location>
    <ligand>
        <name>NAD(+)</name>
        <dbReference type="ChEBI" id="CHEBI:57540"/>
    </ligand>
</feature>
<evidence type="ECO:0000313" key="13">
    <source>
        <dbReference type="EMBL" id="KAK1921861.1"/>
    </source>
</evidence>
<gene>
    <name evidence="13" type="ORF">DB88DRAFT_85985</name>
</gene>
<dbReference type="CDD" id="cd18126">
    <property type="entry name" value="GAPDH_I_C"/>
    <property type="match status" value="1"/>
</dbReference>
<dbReference type="FunFam" id="3.40.50.720:FF:000001">
    <property type="entry name" value="Glyceraldehyde-3-phosphate dehydrogenase"/>
    <property type="match status" value="1"/>
</dbReference>
<comment type="catalytic activity">
    <reaction evidence="6">
        <text>D-glyceraldehyde 3-phosphate + phosphate + NADP(+) = (2R)-3-phospho-glyceroyl phosphate + NADPH + H(+)</text>
        <dbReference type="Rhea" id="RHEA:10296"/>
        <dbReference type="ChEBI" id="CHEBI:15378"/>
        <dbReference type="ChEBI" id="CHEBI:43474"/>
        <dbReference type="ChEBI" id="CHEBI:57604"/>
        <dbReference type="ChEBI" id="CHEBI:57783"/>
        <dbReference type="ChEBI" id="CHEBI:58349"/>
        <dbReference type="ChEBI" id="CHEBI:59776"/>
        <dbReference type="EC" id="1.2.1.13"/>
    </reaction>
</comment>
<dbReference type="PIRSF" id="PIRSF000149">
    <property type="entry name" value="GAP_DH"/>
    <property type="match status" value="1"/>
</dbReference>
<dbReference type="GO" id="GO:0006096">
    <property type="term" value="P:glycolytic process"/>
    <property type="evidence" value="ECO:0007669"/>
    <property type="project" value="UniProtKB-KW"/>
</dbReference>
<comment type="pathway">
    <text evidence="2">Carbohydrate biosynthesis; Calvin cycle.</text>
</comment>
<keyword evidence="9" id="KW-0520">NAD</keyword>
<dbReference type="Gene3D" id="3.30.360.10">
    <property type="entry name" value="Dihydrodipicolinate Reductase, domain 2"/>
    <property type="match status" value="1"/>
</dbReference>
<evidence type="ECO:0000256" key="10">
    <source>
        <dbReference type="PIRSR" id="PIRSR000149-4"/>
    </source>
</evidence>
<dbReference type="SUPFAM" id="SSF55347">
    <property type="entry name" value="Glyceraldehyde-3-phosphate dehydrogenase-like, C-terminal domain"/>
    <property type="match status" value="1"/>
</dbReference>
<feature type="site" description="Activates thiol group during catalysis" evidence="10">
    <location>
        <position position="205"/>
    </location>
</feature>
<keyword evidence="14" id="KW-1185">Reference proteome</keyword>
<dbReference type="AlphaFoldDB" id="A0AAD9CZA3"/>
<dbReference type="GO" id="GO:0051287">
    <property type="term" value="F:NAD binding"/>
    <property type="evidence" value="ECO:0007669"/>
    <property type="project" value="InterPro"/>
</dbReference>
<accession>A0AAD9CZA3</accession>
<dbReference type="InterPro" id="IPR020829">
    <property type="entry name" value="GlycerAld_3-P_DH_cat"/>
</dbReference>
<keyword evidence="9" id="KW-0547">Nucleotide-binding</keyword>
<comment type="similarity">
    <text evidence="3 11">Belongs to the glyceraldehyde-3-phosphate dehydrogenase family.</text>
</comment>
<evidence type="ECO:0000256" key="1">
    <source>
        <dbReference type="ARBA" id="ARBA00004869"/>
    </source>
</evidence>
<dbReference type="PRINTS" id="PR00078">
    <property type="entry name" value="G3PDHDRGNASE"/>
</dbReference>
<evidence type="ECO:0000256" key="11">
    <source>
        <dbReference type="RuleBase" id="RU000397"/>
    </source>
</evidence>
<protein>
    <submittedName>
        <fullName evidence="13">Glyceraldehyde 3-phosphate dehydrogenase</fullName>
    </submittedName>
</protein>
<keyword evidence="4" id="KW-0560">Oxidoreductase</keyword>
<dbReference type="SUPFAM" id="SSF51735">
    <property type="entry name" value="NAD(P)-binding Rossmann-fold domains"/>
    <property type="match status" value="1"/>
</dbReference>
<dbReference type="Pfam" id="PF02800">
    <property type="entry name" value="Gp_dh_C"/>
    <property type="match status" value="1"/>
</dbReference>
<feature type="binding site" evidence="8">
    <location>
        <position position="208"/>
    </location>
    <ligand>
        <name>D-glyceraldehyde 3-phosphate</name>
        <dbReference type="ChEBI" id="CHEBI:59776"/>
    </ligand>
</feature>
<comment type="caution">
    <text evidence="13">The sequence shown here is derived from an EMBL/GenBank/DDBJ whole genome shotgun (WGS) entry which is preliminary data.</text>
</comment>
<feature type="active site" description="Nucleophile" evidence="7">
    <location>
        <position position="178"/>
    </location>
</feature>
<feature type="binding site" evidence="9">
    <location>
        <begin position="20"/>
        <end position="21"/>
    </location>
    <ligand>
        <name>NAD(+)</name>
        <dbReference type="ChEBI" id="CHEBI:57540"/>
    </ligand>
</feature>
<dbReference type="GO" id="GO:0047100">
    <property type="term" value="F:glyceraldehyde-3-phosphate dehydrogenase (NADP+) (phosphorylating) activity"/>
    <property type="evidence" value="ECO:0007669"/>
    <property type="project" value="UniProtKB-EC"/>
</dbReference>
<dbReference type="InterPro" id="IPR036291">
    <property type="entry name" value="NAD(P)-bd_dom_sf"/>
</dbReference>
<feature type="binding site" evidence="8">
    <location>
        <position position="260"/>
    </location>
    <ligand>
        <name>D-glyceraldehyde 3-phosphate</name>
        <dbReference type="ChEBI" id="CHEBI:59776"/>
    </ligand>
</feature>
<dbReference type="EMBL" id="JAODAN010000010">
    <property type="protein sequence ID" value="KAK1921861.1"/>
    <property type="molecule type" value="Genomic_DNA"/>
</dbReference>
<sequence>MPIAVPQNQPPAVGINGFGRIGRALFRLSLQRTDITVVAVNHTALSLEHLLTAIRYDSTHGACATSIEISIASPDDPRLLPATPTNPRPSGLLYRGHIIHLFSQRDPANIDWKSAGADYIMESTGKMTSREKASVHLKQGAKKVIVSAPSGDVPNVVYGVNHLSGFSPQDDIISNASCTTNCLAPVALVLQRAFGIETGMMTTVHASTASQKVLDGFSTKDIRSGRSAMGNIIPASTGAAQAVVKVLPELKGKFHGISIRVPVTNVSLVDLTVTLSHPVASKEDLIAPFRLAAARRPVRTPDSPSLQGNDDSPALEGVLSVSDEKLVSSDYLSTRFSCIIDVDATVMLNATTAKIVAWYDNEYGFSSRSELDPFVYQG</sequence>
<evidence type="ECO:0000256" key="4">
    <source>
        <dbReference type="ARBA" id="ARBA00023002"/>
    </source>
</evidence>
<dbReference type="GO" id="GO:0005829">
    <property type="term" value="C:cytosol"/>
    <property type="evidence" value="ECO:0007669"/>
    <property type="project" value="TreeGrafter"/>
</dbReference>
<dbReference type="Gene3D" id="3.40.50.720">
    <property type="entry name" value="NAD(P)-binding Rossmann-like Domain"/>
    <property type="match status" value="1"/>
</dbReference>
<feature type="binding site" evidence="9">
    <location>
        <position position="105"/>
    </location>
    <ligand>
        <name>NAD(+)</name>
        <dbReference type="ChEBI" id="CHEBI:57540"/>
    </ligand>
</feature>
<dbReference type="PANTHER" id="PTHR10836">
    <property type="entry name" value="GLYCERALDEHYDE 3-PHOSPHATE DEHYDROGENASE"/>
    <property type="match status" value="1"/>
</dbReference>
<evidence type="ECO:0000256" key="7">
    <source>
        <dbReference type="PIRSR" id="PIRSR000149-1"/>
    </source>
</evidence>
<dbReference type="InterPro" id="IPR020828">
    <property type="entry name" value="GlycerAld_3-P_DH_NAD(P)-bd"/>
</dbReference>
<organism evidence="13 14">
    <name type="scientific">Papiliotrema laurentii</name>
    <name type="common">Cryptococcus laurentii</name>
    <dbReference type="NCBI Taxonomy" id="5418"/>
    <lineage>
        <taxon>Eukaryota</taxon>
        <taxon>Fungi</taxon>
        <taxon>Dikarya</taxon>
        <taxon>Basidiomycota</taxon>
        <taxon>Agaricomycotina</taxon>
        <taxon>Tremellomycetes</taxon>
        <taxon>Tremellales</taxon>
        <taxon>Rhynchogastremaceae</taxon>
        <taxon>Papiliotrema</taxon>
    </lineage>
</organism>
<dbReference type="CDD" id="cd05214">
    <property type="entry name" value="GAPDH_I_N"/>
    <property type="match status" value="1"/>
</dbReference>
<evidence type="ECO:0000256" key="2">
    <source>
        <dbReference type="ARBA" id="ARBA00005215"/>
    </source>
</evidence>
<proteinExistence type="inferred from homology"/>
<evidence type="ECO:0000259" key="12">
    <source>
        <dbReference type="SMART" id="SM00846"/>
    </source>
</evidence>
<evidence type="ECO:0000313" key="14">
    <source>
        <dbReference type="Proteomes" id="UP001182556"/>
    </source>
</evidence>
<evidence type="ECO:0000256" key="6">
    <source>
        <dbReference type="ARBA" id="ARBA00052787"/>
    </source>
</evidence>
<dbReference type="InterPro" id="IPR020830">
    <property type="entry name" value="GlycerAld_3-P_DH_AS"/>
</dbReference>
<evidence type="ECO:0000256" key="8">
    <source>
        <dbReference type="PIRSR" id="PIRSR000149-2"/>
    </source>
</evidence>
<comment type="pathway">
    <text evidence="1">Carbohydrate degradation; glycolysis; pyruvate from D-glyceraldehyde 3-phosphate: step 1/5.</text>
</comment>
<dbReference type="Pfam" id="PF00044">
    <property type="entry name" value="Gp_dh_N"/>
    <property type="match status" value="1"/>
</dbReference>
<evidence type="ECO:0000256" key="9">
    <source>
        <dbReference type="PIRSR" id="PIRSR000149-3"/>
    </source>
</evidence>
<dbReference type="Proteomes" id="UP001182556">
    <property type="component" value="Unassembled WGS sequence"/>
</dbReference>
<dbReference type="InterPro" id="IPR020831">
    <property type="entry name" value="GlycerAld/Erythrose_P_DH"/>
</dbReference>